<dbReference type="STRING" id="444157.Tneu_0589"/>
<dbReference type="RefSeq" id="WP_012349948.1">
    <property type="nucleotide sequence ID" value="NC_010525.1"/>
</dbReference>
<dbReference type="KEGG" id="tne:Tneu_0589"/>
<name>B1YCL5_PYRNV</name>
<keyword evidence="2" id="KW-1185">Reference proteome</keyword>
<organism evidence="1 2">
    <name type="scientific">Pyrobaculum neutrophilum (strain DSM 2338 / JCM 9278 / NBRC 100436 / V24Sta)</name>
    <name type="common">Thermoproteus neutrophilus</name>
    <dbReference type="NCBI Taxonomy" id="444157"/>
    <lineage>
        <taxon>Archaea</taxon>
        <taxon>Thermoproteota</taxon>
        <taxon>Thermoprotei</taxon>
        <taxon>Thermoproteales</taxon>
        <taxon>Thermoproteaceae</taxon>
        <taxon>Pyrobaculum</taxon>
    </lineage>
</organism>
<protein>
    <submittedName>
        <fullName evidence="1">Uncharacterized protein</fullName>
    </submittedName>
</protein>
<dbReference type="AlphaFoldDB" id="B1YCL5"/>
<dbReference type="Proteomes" id="UP000001694">
    <property type="component" value="Chromosome"/>
</dbReference>
<dbReference type="HOGENOM" id="CLU_160445_0_0_2"/>
<gene>
    <name evidence="1" type="ordered locus">Tneu_0589</name>
</gene>
<sequence length="110" mass="12571">MDCLRQTIEKFRTVFGAEALVDILQAEPRAITARFHGNMCYTCGTVDYFEDFAAMYSECAGEDWTVESYRQNPDGSYTAVLKPRSEVKTRKRHIKVIIAGEEIDYTVETT</sequence>
<dbReference type="OrthoDB" id="31224at2157"/>
<evidence type="ECO:0000313" key="2">
    <source>
        <dbReference type="Proteomes" id="UP000001694"/>
    </source>
</evidence>
<reference evidence="1" key="1">
    <citation type="submission" date="2008-03" db="EMBL/GenBank/DDBJ databases">
        <title>Complete sequence of Thermoproteus neutrophilus V24Sta.</title>
        <authorList>
            <consortium name="US DOE Joint Genome Institute"/>
            <person name="Copeland A."/>
            <person name="Lucas S."/>
            <person name="Lapidus A."/>
            <person name="Glavina del Rio T."/>
            <person name="Dalin E."/>
            <person name="Tice H."/>
            <person name="Bruce D."/>
            <person name="Goodwin L."/>
            <person name="Pitluck S."/>
            <person name="Sims D."/>
            <person name="Brettin T."/>
            <person name="Detter J.C."/>
            <person name="Han C."/>
            <person name="Kuske C.R."/>
            <person name="Schmutz J."/>
            <person name="Larimer F."/>
            <person name="Land M."/>
            <person name="Hauser L."/>
            <person name="Kyrpides N."/>
            <person name="Mikhailova N."/>
            <person name="Biddle J.F."/>
            <person name="Zhang Z."/>
            <person name="Fitz-Gibbon S.T."/>
            <person name="Lowe T.M."/>
            <person name="Saltikov C."/>
            <person name="House C.H."/>
            <person name="Richardson P."/>
        </authorList>
    </citation>
    <scope>NUCLEOTIDE SEQUENCE [LARGE SCALE GENOMIC DNA]</scope>
    <source>
        <strain evidence="1">V24Sta</strain>
    </source>
</reference>
<evidence type="ECO:0000313" key="1">
    <source>
        <dbReference type="EMBL" id="ACB39528.1"/>
    </source>
</evidence>
<proteinExistence type="predicted"/>
<dbReference type="eggNOG" id="arCOG03648">
    <property type="taxonomic scope" value="Archaea"/>
</dbReference>
<dbReference type="GeneID" id="6165603"/>
<dbReference type="EMBL" id="CP001014">
    <property type="protein sequence ID" value="ACB39528.1"/>
    <property type="molecule type" value="Genomic_DNA"/>
</dbReference>
<accession>B1YCL5</accession>